<dbReference type="InterPro" id="IPR043141">
    <property type="entry name" value="Ribosomal_uL10-like_sf"/>
</dbReference>
<evidence type="ECO:0000256" key="1">
    <source>
        <dbReference type="ARBA" id="ARBA00008889"/>
    </source>
</evidence>
<dbReference type="Proteomes" id="UP000272462">
    <property type="component" value="Chromosome"/>
</dbReference>
<name>A0A660HMY2_ZIZJU</name>
<evidence type="ECO:0000313" key="6">
    <source>
        <dbReference type="EMBL" id="AYJ01342.1"/>
    </source>
</evidence>
<dbReference type="KEGG" id="pzi:CWO85_02405"/>
<protein>
    <recommendedName>
        <fullName evidence="4">Large ribosomal subunit protein uL10</fullName>
    </recommendedName>
    <alternativeName>
        <fullName evidence="5">50S ribosomal protein L10</fullName>
    </alternativeName>
</protein>
<evidence type="ECO:0000256" key="5">
    <source>
        <dbReference type="ARBA" id="ARBA00035502"/>
    </source>
</evidence>
<dbReference type="PANTHER" id="PTHR11560">
    <property type="entry name" value="39S RIBOSOMAL PROTEIN L10, MITOCHONDRIAL"/>
    <property type="match status" value="1"/>
</dbReference>
<organism evidence="6 7">
    <name type="scientific">Ziziphus jujuba witches'-broom phytoplasma</name>
    <dbReference type="NCBI Taxonomy" id="135727"/>
    <lineage>
        <taxon>Bacteria</taxon>
        <taxon>Bacillati</taxon>
        <taxon>Mycoplasmatota</taxon>
        <taxon>Mollicutes</taxon>
        <taxon>Acholeplasmatales</taxon>
        <taxon>Acholeplasmataceae</taxon>
        <taxon>Candidatus Phytoplasma</taxon>
        <taxon>16SrV (Elm yellows group)</taxon>
    </lineage>
</organism>
<dbReference type="SUPFAM" id="SSF160369">
    <property type="entry name" value="Ribosomal protein L10-like"/>
    <property type="match status" value="1"/>
</dbReference>
<dbReference type="AlphaFoldDB" id="A0A660HMY2"/>
<dbReference type="NCBIfam" id="NF000955">
    <property type="entry name" value="PRK00099.1-1"/>
    <property type="match status" value="1"/>
</dbReference>
<dbReference type="EMBL" id="CP025121">
    <property type="protein sequence ID" value="AYJ01342.1"/>
    <property type="molecule type" value="Genomic_DNA"/>
</dbReference>
<dbReference type="Gene3D" id="3.30.70.1730">
    <property type="match status" value="1"/>
</dbReference>
<dbReference type="GO" id="GO:1990904">
    <property type="term" value="C:ribonucleoprotein complex"/>
    <property type="evidence" value="ECO:0007669"/>
    <property type="project" value="UniProtKB-KW"/>
</dbReference>
<comment type="similarity">
    <text evidence="1">Belongs to the universal ribosomal protein uL10 family.</text>
</comment>
<evidence type="ECO:0000256" key="2">
    <source>
        <dbReference type="ARBA" id="ARBA00022980"/>
    </source>
</evidence>
<evidence type="ECO:0000256" key="3">
    <source>
        <dbReference type="ARBA" id="ARBA00023274"/>
    </source>
</evidence>
<proteinExistence type="inferred from homology"/>
<sequence length="162" mass="18519">MTNLAIIEQKRTDVDLLIQNIKKSDIIILFEYQGIKVSDLTELRVELQKQNSMIRVYSNNILKRAFKSADYNELSDLSKYSKALLLSSGDSMEPIKILFNFVQKNKFLKIVKGIIDNKIYSCNVINDIAVLPSKEHVLAMLSSGMMFALRELTISLNMLLNK</sequence>
<dbReference type="InterPro" id="IPR047865">
    <property type="entry name" value="Ribosomal_uL10_bac_type"/>
</dbReference>
<keyword evidence="7" id="KW-1185">Reference proteome</keyword>
<reference evidence="6 7" key="1">
    <citation type="journal article" date="2018" name="BMC Genomics">
        <title>Comparative genome analysis of jujube witches'-broom Phytoplasma, an obligate pathogen that causes jujube witches'-broom disease.</title>
        <authorList>
            <person name="Wang J."/>
            <person name="Song L."/>
            <person name="Jiao Q."/>
            <person name="Yang S."/>
            <person name="Gao R."/>
            <person name="Lu X."/>
            <person name="Zhou G."/>
        </authorList>
    </citation>
    <scope>NUCLEOTIDE SEQUENCE [LARGE SCALE GENOMIC DNA]</scope>
    <source>
        <strain evidence="6">Jwb-nky</strain>
    </source>
</reference>
<evidence type="ECO:0000256" key="4">
    <source>
        <dbReference type="ARBA" id="ARBA00035202"/>
    </source>
</evidence>
<dbReference type="RefSeq" id="WP_121464054.1">
    <property type="nucleotide sequence ID" value="NZ_CP025121.1"/>
</dbReference>
<dbReference type="Pfam" id="PF00466">
    <property type="entry name" value="Ribosomal_L10"/>
    <property type="match status" value="1"/>
</dbReference>
<dbReference type="GO" id="GO:0005840">
    <property type="term" value="C:ribosome"/>
    <property type="evidence" value="ECO:0007669"/>
    <property type="project" value="UniProtKB-KW"/>
</dbReference>
<dbReference type="InterPro" id="IPR001790">
    <property type="entry name" value="Ribosomal_uL10"/>
</dbReference>
<gene>
    <name evidence="6" type="primary">rplJ</name>
    <name evidence="6" type="ORF">CWO85_02405</name>
</gene>
<keyword evidence="3" id="KW-0687">Ribonucleoprotein</keyword>
<dbReference type="CDD" id="cd05797">
    <property type="entry name" value="Ribosomal_L10"/>
    <property type="match status" value="1"/>
</dbReference>
<evidence type="ECO:0000313" key="7">
    <source>
        <dbReference type="Proteomes" id="UP000272462"/>
    </source>
</evidence>
<keyword evidence="2 6" id="KW-0689">Ribosomal protein</keyword>
<dbReference type="OrthoDB" id="9808307at2"/>
<accession>A0A660HMY2</accession>